<sequence>MKDKVSIITPCYNSARFISKTIESVLNQTYPYWEMIIVDDCSHDNTKEVVEQYCKLDSRIRLLCLEKNSGSATIPRNKAIEEAEGRFIAFIDSDDLWKPEKLERQLPFFNTSNIAVVYSNYEKIDESGNRYGRVILAPKSCTYHQLLCGNVIGCSTGVYDTLKTGKHFFVSEGHEDYILWLSILKKGYLAVNTQSCLAEYRIRKSSLSSNKIKVLPWVWNIYMNIEKLGYFRSAFYFINYAFRGIFKYIK</sequence>
<reference evidence="7" key="4">
    <citation type="submission" date="2022-08" db="EMBL/GenBank/DDBJ databases">
        <title>Genome Sequencing of Bacteroides fragilis Group Isolates with Nanopore Technology.</title>
        <authorList>
            <person name="Tisza M.J."/>
            <person name="Smith D."/>
            <person name="Dekker J.P."/>
        </authorList>
    </citation>
    <scope>NUCLEOTIDE SEQUENCE</scope>
    <source>
        <strain evidence="7">BFG-474</strain>
    </source>
</reference>
<dbReference type="Gene3D" id="3.90.550.10">
    <property type="entry name" value="Spore Coat Polysaccharide Biosynthesis Protein SpsA, Chain A"/>
    <property type="match status" value="1"/>
</dbReference>
<evidence type="ECO:0000313" key="4">
    <source>
        <dbReference type="EMBL" id="KAA5485941.1"/>
    </source>
</evidence>
<dbReference type="EMBL" id="QSJD01000057">
    <property type="protein sequence ID" value="RHD41444.1"/>
    <property type="molecule type" value="Genomic_DNA"/>
</dbReference>
<dbReference type="Proteomes" id="UP000095657">
    <property type="component" value="Unassembled WGS sequence"/>
</dbReference>
<proteinExistence type="predicted"/>
<evidence type="ECO:0000313" key="3">
    <source>
        <dbReference type="EMBL" id="KAA5458047.1"/>
    </source>
</evidence>
<evidence type="ECO:0000313" key="8">
    <source>
        <dbReference type="Proteomes" id="UP000095657"/>
    </source>
</evidence>
<evidence type="ECO:0000313" key="11">
    <source>
        <dbReference type="Proteomes" id="UP000491168"/>
    </source>
</evidence>
<dbReference type="GO" id="GO:0016758">
    <property type="term" value="F:hexosyltransferase activity"/>
    <property type="evidence" value="ECO:0007669"/>
    <property type="project" value="UniProtKB-ARBA"/>
</dbReference>
<dbReference type="EMBL" id="VVYP01000047">
    <property type="protein sequence ID" value="KAA5458047.1"/>
    <property type="molecule type" value="Genomic_DNA"/>
</dbReference>
<keyword evidence="2" id="KW-0808">Transferase</keyword>
<dbReference type="Proteomes" id="UP000284689">
    <property type="component" value="Unassembled WGS sequence"/>
</dbReference>
<feature type="domain" description="Glycosyltransferase 2-like" evidence="1">
    <location>
        <begin position="6"/>
        <end position="143"/>
    </location>
</feature>
<reference evidence="6 9" key="2">
    <citation type="submission" date="2018-08" db="EMBL/GenBank/DDBJ databases">
        <title>A genome reference for cultivated species of the human gut microbiota.</title>
        <authorList>
            <person name="Zou Y."/>
            <person name="Xue W."/>
            <person name="Luo G."/>
        </authorList>
    </citation>
    <scope>NUCLEOTIDE SEQUENCE [LARGE SCALE GENOMIC DNA]</scope>
    <source>
        <strain evidence="6 9">AM31-16AC</strain>
    </source>
</reference>
<organism evidence="2 8">
    <name type="scientific">Bacteroides caccae</name>
    <dbReference type="NCBI Taxonomy" id="47678"/>
    <lineage>
        <taxon>Bacteria</taxon>
        <taxon>Pseudomonadati</taxon>
        <taxon>Bacteroidota</taxon>
        <taxon>Bacteroidia</taxon>
        <taxon>Bacteroidales</taxon>
        <taxon>Bacteroidaceae</taxon>
        <taxon>Bacteroides</taxon>
    </lineage>
</organism>
<dbReference type="EMBL" id="JAUONL010000039">
    <property type="protein sequence ID" value="MDO6360364.1"/>
    <property type="molecule type" value="Genomic_DNA"/>
</dbReference>
<dbReference type="EMBL" id="CP103166">
    <property type="protein sequence ID" value="UVQ96027.1"/>
    <property type="molecule type" value="Genomic_DNA"/>
</dbReference>
<protein>
    <submittedName>
        <fullName evidence="2">Glycosyl transferase 2</fullName>
    </submittedName>
    <submittedName>
        <fullName evidence="3 7">Glycosyltransferase</fullName>
        <ecNumber evidence="5">2.4.-.-</ecNumber>
    </submittedName>
</protein>
<name>A0A174TR22_9BACE</name>
<dbReference type="Proteomes" id="UP000475905">
    <property type="component" value="Unassembled WGS sequence"/>
</dbReference>
<dbReference type="AlphaFoldDB" id="A0A174TR22"/>
<dbReference type="RefSeq" id="WP_005678149.1">
    <property type="nucleotide sequence ID" value="NZ_CAXSJX010000014.1"/>
</dbReference>
<gene>
    <name evidence="2" type="primary">kfoC_4</name>
    <name evidence="6" type="ORF">DW794_21265</name>
    <name evidence="2" type="ORF">ERS852494_03977</name>
    <name evidence="4" type="ORF">F2Y35_21605</name>
    <name evidence="3" type="ORF">F2Y36_21985</name>
    <name evidence="7" type="ORF">NXW23_17075</name>
    <name evidence="5" type="ORF">Q4469_22230</name>
</gene>
<dbReference type="EC" id="2.4.-.-" evidence="5"/>
<dbReference type="PANTHER" id="PTHR22916:SF3">
    <property type="entry name" value="UDP-GLCNAC:BETAGAL BETA-1,3-N-ACETYLGLUCOSAMINYLTRANSFERASE-LIKE PROTEIN 1"/>
    <property type="match status" value="1"/>
</dbReference>
<dbReference type="SUPFAM" id="SSF53448">
    <property type="entry name" value="Nucleotide-diphospho-sugar transferases"/>
    <property type="match status" value="1"/>
</dbReference>
<dbReference type="STRING" id="47678.ERS852494_03977"/>
<evidence type="ECO:0000313" key="5">
    <source>
        <dbReference type="EMBL" id="MDO6360364.1"/>
    </source>
</evidence>
<dbReference type="Pfam" id="PF00535">
    <property type="entry name" value="Glycos_transf_2"/>
    <property type="match status" value="1"/>
</dbReference>
<evidence type="ECO:0000313" key="7">
    <source>
        <dbReference type="EMBL" id="UVQ96027.1"/>
    </source>
</evidence>
<dbReference type="EMBL" id="CZAI01000012">
    <property type="protein sequence ID" value="CUQ10871.1"/>
    <property type="molecule type" value="Genomic_DNA"/>
</dbReference>
<dbReference type="InterPro" id="IPR001173">
    <property type="entry name" value="Glyco_trans_2-like"/>
</dbReference>
<evidence type="ECO:0000313" key="6">
    <source>
        <dbReference type="EMBL" id="RHD41444.1"/>
    </source>
</evidence>
<reference evidence="10 11" key="3">
    <citation type="journal article" date="2019" name="Nat. Med.">
        <title>A library of human gut bacterial isolates paired with longitudinal multiomics data enables mechanistic microbiome research.</title>
        <authorList>
            <person name="Poyet M."/>
            <person name="Groussin M."/>
            <person name="Gibbons S.M."/>
            <person name="Avila-Pacheco J."/>
            <person name="Jiang X."/>
            <person name="Kearney S.M."/>
            <person name="Perrotta A.R."/>
            <person name="Berdy B."/>
            <person name="Zhao S."/>
            <person name="Lieberman T.D."/>
            <person name="Swanson P.K."/>
            <person name="Smith M."/>
            <person name="Roesemann S."/>
            <person name="Alexander J.E."/>
            <person name="Rich S.A."/>
            <person name="Livny J."/>
            <person name="Vlamakis H."/>
            <person name="Clish C."/>
            <person name="Bullock K."/>
            <person name="Deik A."/>
            <person name="Scott J."/>
            <person name="Pierce K.A."/>
            <person name="Xavier R.J."/>
            <person name="Alm E.J."/>
        </authorList>
    </citation>
    <scope>NUCLEOTIDE SEQUENCE [LARGE SCALE GENOMIC DNA]</scope>
    <source>
        <strain evidence="4 11">BIOML-A21</strain>
        <strain evidence="3 10">BIOML-A31</strain>
    </source>
</reference>
<reference evidence="2 8" key="1">
    <citation type="submission" date="2015-09" db="EMBL/GenBank/DDBJ databases">
        <authorList>
            <consortium name="Pathogen Informatics"/>
        </authorList>
    </citation>
    <scope>NUCLEOTIDE SEQUENCE [LARGE SCALE GENOMIC DNA]</scope>
    <source>
        <strain evidence="2 8">2789STDY5834880</strain>
    </source>
</reference>
<evidence type="ECO:0000313" key="2">
    <source>
        <dbReference type="EMBL" id="CUQ10871.1"/>
    </source>
</evidence>
<dbReference type="Proteomes" id="UP001060260">
    <property type="component" value="Chromosome"/>
</dbReference>
<evidence type="ECO:0000313" key="10">
    <source>
        <dbReference type="Proteomes" id="UP000475905"/>
    </source>
</evidence>
<dbReference type="EMBL" id="VVYF01000032">
    <property type="protein sequence ID" value="KAA5485941.1"/>
    <property type="molecule type" value="Genomic_DNA"/>
</dbReference>
<dbReference type="InterPro" id="IPR029044">
    <property type="entry name" value="Nucleotide-diphossugar_trans"/>
</dbReference>
<reference evidence="5" key="5">
    <citation type="submission" date="2023-07" db="EMBL/GenBank/DDBJ databases">
        <title>Whole Genome Sequencing of Colonoscopy isolates.</title>
        <authorList>
            <person name="Surve S.V."/>
            <person name="Valls R.A."/>
            <person name="Barrak K.E."/>
            <person name="Gardner T.B."/>
            <person name="O'Toole G.A."/>
        </authorList>
    </citation>
    <scope>NUCLEOTIDE SEQUENCE</scope>
    <source>
        <strain evidence="5">GP0119</strain>
    </source>
</reference>
<evidence type="ECO:0000259" key="1">
    <source>
        <dbReference type="Pfam" id="PF00535"/>
    </source>
</evidence>
<accession>A0A174TR22</accession>
<dbReference type="Proteomes" id="UP001170023">
    <property type="component" value="Unassembled WGS sequence"/>
</dbReference>
<dbReference type="PANTHER" id="PTHR22916">
    <property type="entry name" value="GLYCOSYLTRANSFERASE"/>
    <property type="match status" value="1"/>
</dbReference>
<dbReference type="KEGG" id="bcac:CGC64_14960"/>
<evidence type="ECO:0000313" key="9">
    <source>
        <dbReference type="Proteomes" id="UP000284689"/>
    </source>
</evidence>
<dbReference type="Proteomes" id="UP000491168">
    <property type="component" value="Unassembled WGS sequence"/>
</dbReference>
<keyword evidence="5" id="KW-0328">Glycosyltransferase</keyword>